<dbReference type="PANTHER" id="PTHR23150:SF19">
    <property type="entry name" value="FORMYLGLYCINE-GENERATING ENZYME"/>
    <property type="match status" value="1"/>
</dbReference>
<dbReference type="EMBL" id="NZEX01000047">
    <property type="protein sequence ID" value="MAH62712.1"/>
    <property type="molecule type" value="Genomic_DNA"/>
</dbReference>
<dbReference type="InterPro" id="IPR005532">
    <property type="entry name" value="SUMF_dom"/>
</dbReference>
<proteinExistence type="predicted"/>
<dbReference type="AlphaFoldDB" id="A0A2D6YHU3"/>
<dbReference type="Gene3D" id="3.90.1580.10">
    <property type="entry name" value="paralog of FGE (formylglycine-generating enzyme)"/>
    <property type="match status" value="1"/>
</dbReference>
<evidence type="ECO:0000313" key="3">
    <source>
        <dbReference type="Proteomes" id="UP000226525"/>
    </source>
</evidence>
<comment type="caution">
    <text evidence="2">The sequence shown here is derived from an EMBL/GenBank/DDBJ whole genome shotgun (WGS) entry which is preliminary data.</text>
</comment>
<reference evidence="3" key="1">
    <citation type="submission" date="2017-09" db="EMBL/GenBank/DDBJ databases">
        <title>The Reconstruction of 2,631 Draft Metagenome-Assembled Genomes from the Global Oceans.</title>
        <authorList>
            <person name="Tully B.J."/>
            <person name="Graham E.D."/>
            <person name="Heidelberg J.F."/>
        </authorList>
    </citation>
    <scope>NUCLEOTIDE SEQUENCE [LARGE SCALE GENOMIC DNA]</scope>
</reference>
<evidence type="ECO:0000259" key="1">
    <source>
        <dbReference type="Pfam" id="PF03781"/>
    </source>
</evidence>
<dbReference type="Proteomes" id="UP000226525">
    <property type="component" value="Unassembled WGS sequence"/>
</dbReference>
<dbReference type="SUPFAM" id="SSF56436">
    <property type="entry name" value="C-type lectin-like"/>
    <property type="match status" value="1"/>
</dbReference>
<dbReference type="InterPro" id="IPR042095">
    <property type="entry name" value="SUMF_sf"/>
</dbReference>
<protein>
    <recommendedName>
        <fullName evidence="1">Sulfatase-modifying factor enzyme-like domain-containing protein</fullName>
    </recommendedName>
</protein>
<dbReference type="InterPro" id="IPR016187">
    <property type="entry name" value="CTDL_fold"/>
</dbReference>
<sequence>MKPLNWLILFLVGMLPIAGLVWTFQTDPHLAVPEDSKNSWTDPLTAIIFVYVNPSCEAGQNLCSPPLWMGRHEITNQQFQRFRQSHSSRDYRNQPLDTPLQPVAYVSWEEAHAFGEWLTQQHSGRYRFRLPTSKEWQQACETRETQPWETAEQACQWASVSDEVAAASFGWSHPTYPCNDNFAVSAPVGSFPVNAHNLYDLLGNLAEWTSEKAKLPTTAEQGYVTRGGSWFSPPDQISCKFQEVFSALTSDPRIGFRLVAEGLPTPKQ</sequence>
<name>A0A2D6YHU3_9DELT</name>
<evidence type="ECO:0000313" key="2">
    <source>
        <dbReference type="EMBL" id="MAH62712.1"/>
    </source>
</evidence>
<dbReference type="PANTHER" id="PTHR23150">
    <property type="entry name" value="SULFATASE MODIFYING FACTOR 1, 2"/>
    <property type="match status" value="1"/>
</dbReference>
<dbReference type="GO" id="GO:0120147">
    <property type="term" value="F:formylglycine-generating oxidase activity"/>
    <property type="evidence" value="ECO:0007669"/>
    <property type="project" value="TreeGrafter"/>
</dbReference>
<dbReference type="Pfam" id="PF03781">
    <property type="entry name" value="FGE-sulfatase"/>
    <property type="match status" value="1"/>
</dbReference>
<gene>
    <name evidence="2" type="ORF">CMN54_04535</name>
</gene>
<accession>A0A2D6YHU3</accession>
<organism evidence="2 3">
    <name type="scientific">SAR324 cluster bacterium</name>
    <dbReference type="NCBI Taxonomy" id="2024889"/>
    <lineage>
        <taxon>Bacteria</taxon>
        <taxon>Deltaproteobacteria</taxon>
        <taxon>SAR324 cluster</taxon>
    </lineage>
</organism>
<feature type="domain" description="Sulfatase-modifying factor enzyme-like" evidence="1">
    <location>
        <begin position="65"/>
        <end position="259"/>
    </location>
</feature>
<dbReference type="InterPro" id="IPR051043">
    <property type="entry name" value="Sulfatase_Mod_Factor_Kinase"/>
</dbReference>